<protein>
    <recommendedName>
        <fullName evidence="1">site-specific DNA-methyltransferase (adenine-specific)</fullName>
        <ecNumber evidence="1">2.1.1.72</ecNumber>
    </recommendedName>
</protein>
<dbReference type="Pfam" id="PF12950">
    <property type="entry name" value="TaqI_C"/>
    <property type="match status" value="1"/>
</dbReference>
<dbReference type="InterPro" id="IPR025931">
    <property type="entry name" value="TaqI_C"/>
</dbReference>
<evidence type="ECO:0000256" key="6">
    <source>
        <dbReference type="ARBA" id="ARBA00023125"/>
    </source>
</evidence>
<dbReference type="InterPro" id="IPR011639">
    <property type="entry name" value="MethylTrfase_TaqI-like_dom"/>
</dbReference>
<evidence type="ECO:0000256" key="1">
    <source>
        <dbReference type="ARBA" id="ARBA00011900"/>
    </source>
</evidence>
<dbReference type="EC" id="2.1.1.72" evidence="1"/>
<feature type="domain" description="Type II methyltransferase M.TaqI-like" evidence="8">
    <location>
        <begin position="205"/>
        <end position="364"/>
    </location>
</feature>
<dbReference type="InterPro" id="IPR050953">
    <property type="entry name" value="N4_N6_ade-DNA_methylase"/>
</dbReference>
<keyword evidence="6" id="KW-0238">DNA-binding</keyword>
<dbReference type="STRING" id="1121266.SAMN02745883_00505"/>
<dbReference type="PROSITE" id="PS00092">
    <property type="entry name" value="N6_MTASE"/>
    <property type="match status" value="1"/>
</dbReference>
<keyword evidence="11" id="KW-1185">Reference proteome</keyword>
<dbReference type="AlphaFoldDB" id="A0A1M6MEF4"/>
<comment type="catalytic activity">
    <reaction evidence="7">
        <text>a 2'-deoxyadenosine in DNA + S-adenosyl-L-methionine = an N(6)-methyl-2'-deoxyadenosine in DNA + S-adenosyl-L-homocysteine + H(+)</text>
        <dbReference type="Rhea" id="RHEA:15197"/>
        <dbReference type="Rhea" id="RHEA-COMP:12418"/>
        <dbReference type="Rhea" id="RHEA-COMP:12419"/>
        <dbReference type="ChEBI" id="CHEBI:15378"/>
        <dbReference type="ChEBI" id="CHEBI:57856"/>
        <dbReference type="ChEBI" id="CHEBI:59789"/>
        <dbReference type="ChEBI" id="CHEBI:90615"/>
        <dbReference type="ChEBI" id="CHEBI:90616"/>
        <dbReference type="EC" id="2.1.1.72"/>
    </reaction>
</comment>
<evidence type="ECO:0000313" key="10">
    <source>
        <dbReference type="EMBL" id="SHJ81746.1"/>
    </source>
</evidence>
<feature type="domain" description="TaqI-like C-terminal specificity" evidence="9">
    <location>
        <begin position="522"/>
        <end position="675"/>
    </location>
</feature>
<dbReference type="Pfam" id="PF07669">
    <property type="entry name" value="Eco57I"/>
    <property type="match status" value="1"/>
</dbReference>
<keyword evidence="5" id="KW-0680">Restriction system</keyword>
<evidence type="ECO:0000259" key="9">
    <source>
        <dbReference type="Pfam" id="PF12950"/>
    </source>
</evidence>
<dbReference type="EMBL" id="FRAJ01000004">
    <property type="protein sequence ID" value="SHJ81746.1"/>
    <property type="molecule type" value="Genomic_DNA"/>
</dbReference>
<dbReference type="RefSeq" id="WP_072965815.1">
    <property type="nucleotide sequence ID" value="NZ_FRAJ01000004.1"/>
</dbReference>
<dbReference type="GO" id="GO:0032259">
    <property type="term" value="P:methylation"/>
    <property type="evidence" value="ECO:0007669"/>
    <property type="project" value="UniProtKB-KW"/>
</dbReference>
<evidence type="ECO:0000259" key="8">
    <source>
        <dbReference type="Pfam" id="PF07669"/>
    </source>
</evidence>
<evidence type="ECO:0000256" key="4">
    <source>
        <dbReference type="ARBA" id="ARBA00022691"/>
    </source>
</evidence>
<dbReference type="PANTHER" id="PTHR33841">
    <property type="entry name" value="DNA METHYLTRANSFERASE YEEA-RELATED"/>
    <property type="match status" value="1"/>
</dbReference>
<reference evidence="10 11" key="1">
    <citation type="submission" date="2016-11" db="EMBL/GenBank/DDBJ databases">
        <authorList>
            <person name="Jaros S."/>
            <person name="Januszkiewicz K."/>
            <person name="Wedrychowicz H."/>
        </authorList>
    </citation>
    <scope>NUCLEOTIDE SEQUENCE [LARGE SCALE GENOMIC DNA]</scope>
    <source>
        <strain evidence="10 11">DSM 14501</strain>
    </source>
</reference>
<dbReference type="InterPro" id="IPR002052">
    <property type="entry name" value="DNA_methylase_N6_adenine_CS"/>
</dbReference>
<evidence type="ECO:0000256" key="5">
    <source>
        <dbReference type="ARBA" id="ARBA00022747"/>
    </source>
</evidence>
<gene>
    <name evidence="10" type="ORF">SAMN02745883_00505</name>
</gene>
<evidence type="ECO:0000256" key="7">
    <source>
        <dbReference type="ARBA" id="ARBA00047942"/>
    </source>
</evidence>
<name>A0A1M6MEF4_9FIRM</name>
<dbReference type="GO" id="GO:0003677">
    <property type="term" value="F:DNA binding"/>
    <property type="evidence" value="ECO:0007669"/>
    <property type="project" value="UniProtKB-KW"/>
</dbReference>
<dbReference type="SUPFAM" id="SSF53335">
    <property type="entry name" value="S-adenosyl-L-methionine-dependent methyltransferases"/>
    <property type="match status" value="1"/>
</dbReference>
<dbReference type="GO" id="GO:0009007">
    <property type="term" value="F:site-specific DNA-methyltransferase (adenine-specific) activity"/>
    <property type="evidence" value="ECO:0007669"/>
    <property type="project" value="UniProtKB-EC"/>
</dbReference>
<dbReference type="Gene3D" id="3.40.50.150">
    <property type="entry name" value="Vaccinia Virus protein VP39"/>
    <property type="match status" value="1"/>
</dbReference>
<dbReference type="GO" id="GO:0009307">
    <property type="term" value="P:DNA restriction-modification system"/>
    <property type="evidence" value="ECO:0007669"/>
    <property type="project" value="UniProtKB-KW"/>
</dbReference>
<accession>A0A1M6MEF4</accession>
<proteinExistence type="predicted"/>
<evidence type="ECO:0000256" key="2">
    <source>
        <dbReference type="ARBA" id="ARBA00022603"/>
    </source>
</evidence>
<sequence>MEEDVVRVLNKLIRQLKIKNANKENIFIKILRKVFLDKHYIDVDFYYKLISEKLKNINLDDLEIEITDEICEKIKSVNPLFLCSMFENFIGDGKRETTGSYYTPLYIVDFIVNNSLKTYLEKNSKLKSDLIEKLVLDNILKDIDDEELYCILKLLDNIKIIDIACGTGLFLISMIQKLFKIKSAIYKDLNIYYDEFDELKKIMEENIFGIDIQSLPLEVFYLACIDVLGKYKKIEIDDFHINVYQENSILGSKIYDIPKLKEIIKRGGFDIVIGNPPYIGEKGNKDKFKELKKYDFGKRYYEGKMDYFYFFVYRGIEILKYSGVLSFITTNYFISADGATKLRKFLKENVSIKTIINFNDCKIFKNAKGQHNLIFTLIKGFSSEEDIMIIYFNNKDYKAENIKEIIFNNSKFRRYEGASVYKLSRQENIYGDNGNLLVFYDKEYLNIIKKIIKKSNKKLKDICYINQGIVSGADRVTSNMINKKLSEDLVKSLNIKLDDGIFVLDRKNLENINISNCKLIKPFYKNSDVRKYYTKNKVDKYIIYLTDKNIEYEHLCPIINNHLIRFREVLDKRREVLKGVRKWYSLQWAREEKIFQGPKIVVPQRSTLNSFGYNESDWYASADVYFITPRVEDIDLKILLGILNSKIIYFWLYNMGKRKGNYLELYTTPLSEIPINLKLDDKLLRDIKINSEKILKLLKDGYNPKIVNDFQGVIDERLYKFYDFTEDEIKIIEELYNKAQGYV</sequence>
<dbReference type="PRINTS" id="PR00507">
    <property type="entry name" value="N12N6MTFRASE"/>
</dbReference>
<evidence type="ECO:0000313" key="11">
    <source>
        <dbReference type="Proteomes" id="UP000184082"/>
    </source>
</evidence>
<keyword evidence="4" id="KW-0949">S-adenosyl-L-methionine</keyword>
<keyword evidence="2 10" id="KW-0489">Methyltransferase</keyword>
<dbReference type="InterPro" id="IPR029063">
    <property type="entry name" value="SAM-dependent_MTases_sf"/>
</dbReference>
<keyword evidence="3 10" id="KW-0808">Transferase</keyword>
<evidence type="ECO:0000256" key="3">
    <source>
        <dbReference type="ARBA" id="ARBA00022679"/>
    </source>
</evidence>
<dbReference type="Proteomes" id="UP000184082">
    <property type="component" value="Unassembled WGS sequence"/>
</dbReference>
<organism evidence="10 11">
    <name type="scientific">Caminicella sporogenes DSM 14501</name>
    <dbReference type="NCBI Taxonomy" id="1121266"/>
    <lineage>
        <taxon>Bacteria</taxon>
        <taxon>Bacillati</taxon>
        <taxon>Bacillota</taxon>
        <taxon>Clostridia</taxon>
        <taxon>Peptostreptococcales</taxon>
        <taxon>Caminicellaceae</taxon>
        <taxon>Caminicella</taxon>
    </lineage>
</organism>
<dbReference type="PANTHER" id="PTHR33841:SF6">
    <property type="entry name" value="TYPE II METHYLTRANSFERASE M.HINDII"/>
    <property type="match status" value="1"/>
</dbReference>